<gene>
    <name evidence="2" type="ORF">P168DRAFT_324546</name>
</gene>
<dbReference type="VEuPathDB" id="FungiDB:P168DRAFT_324546"/>
<sequence length="381" mass="42769">MATFESLPTELRLQVLQHLDLPSLGQLIQASPTYHNTYLQSKKILLHNVVRQCYGHVGLADPIAAVTSTNLQAEVKSHRDDIISLLDHLRRRAETTSQRHILSPDDSLRLLHLYQRLKPLLTRFLQRAPGPVSPAERARILRALCRLQTYSNIFGSREWSADPHSRRGAATWYRNFTLDDMWALFFGPMTPWEVEEFGSVSTFLQQEYSALFAQIARDVGPRDGPAWQALRPDGMPVEVVYGSADEEAPENKDYNDYCNHLVALGPCFLATVLAQPTAHARHSLLAANSIAAKRSFDSRVSIMRHRGTPMLDPADRYDVSGVGALLSSLPVMDQPATGWSHYWYGAQGPVDSVVHAPESHERTMGNSHGWQWGYALWDVPA</sequence>
<accession>A0A2I1DB56</accession>
<organism evidence="2 3">
    <name type="scientific">Aspergillus campestris (strain IBT 28561)</name>
    <dbReference type="NCBI Taxonomy" id="1392248"/>
    <lineage>
        <taxon>Eukaryota</taxon>
        <taxon>Fungi</taxon>
        <taxon>Dikarya</taxon>
        <taxon>Ascomycota</taxon>
        <taxon>Pezizomycotina</taxon>
        <taxon>Eurotiomycetes</taxon>
        <taxon>Eurotiomycetidae</taxon>
        <taxon>Eurotiales</taxon>
        <taxon>Aspergillaceae</taxon>
        <taxon>Aspergillus</taxon>
        <taxon>Aspergillus subgen. Circumdati</taxon>
    </lineage>
</organism>
<dbReference type="Proteomes" id="UP000234254">
    <property type="component" value="Unassembled WGS sequence"/>
</dbReference>
<dbReference type="InterPro" id="IPR001810">
    <property type="entry name" value="F-box_dom"/>
</dbReference>
<evidence type="ECO:0000259" key="1">
    <source>
        <dbReference type="PROSITE" id="PS50181"/>
    </source>
</evidence>
<dbReference type="PROSITE" id="PS50181">
    <property type="entry name" value="FBOX"/>
    <property type="match status" value="1"/>
</dbReference>
<protein>
    <recommendedName>
        <fullName evidence="1">F-box domain-containing protein</fullName>
    </recommendedName>
</protein>
<evidence type="ECO:0000313" key="2">
    <source>
        <dbReference type="EMBL" id="PKY07101.1"/>
    </source>
</evidence>
<feature type="domain" description="F-box" evidence="1">
    <location>
        <begin position="1"/>
        <end position="49"/>
    </location>
</feature>
<dbReference type="EMBL" id="MSFM01000002">
    <property type="protein sequence ID" value="PKY07101.1"/>
    <property type="molecule type" value="Genomic_DNA"/>
</dbReference>
<dbReference type="AlphaFoldDB" id="A0A2I1DB56"/>
<dbReference type="GeneID" id="36548378"/>
<keyword evidence="3" id="KW-1185">Reference proteome</keyword>
<reference evidence="2" key="1">
    <citation type="submission" date="2016-12" db="EMBL/GenBank/DDBJ databases">
        <title>The genomes of Aspergillus section Nigri reveals drivers in fungal speciation.</title>
        <authorList>
            <consortium name="DOE Joint Genome Institute"/>
            <person name="Vesth T.C."/>
            <person name="Nybo J."/>
            <person name="Theobald S."/>
            <person name="Brandl J."/>
            <person name="Frisvad J.C."/>
            <person name="Nielsen K.F."/>
            <person name="Lyhne E.K."/>
            <person name="Kogle M.E."/>
            <person name="Kuo A."/>
            <person name="Riley R."/>
            <person name="Clum A."/>
            <person name="Nolan M."/>
            <person name="Lipzen A."/>
            <person name="Salamov A."/>
            <person name="Henrissat B."/>
            <person name="Wiebenga A."/>
            <person name="De vries R.P."/>
            <person name="Grigoriev I.V."/>
            <person name="Mortensen U.H."/>
            <person name="Andersen M.R."/>
            <person name="Baker S.E."/>
        </authorList>
    </citation>
    <scope>NUCLEOTIDE SEQUENCE</scope>
    <source>
        <strain evidence="2">IBT 28561</strain>
    </source>
</reference>
<name>A0A2I1DB56_ASPC2</name>
<evidence type="ECO:0000313" key="3">
    <source>
        <dbReference type="Proteomes" id="UP000234254"/>
    </source>
</evidence>
<proteinExistence type="predicted"/>
<dbReference type="OrthoDB" id="5304511at2759"/>
<dbReference type="RefSeq" id="XP_024695695.1">
    <property type="nucleotide sequence ID" value="XM_024840854.1"/>
</dbReference>
<comment type="caution">
    <text evidence="2">The sequence shown here is derived from an EMBL/GenBank/DDBJ whole genome shotgun (WGS) entry which is preliminary data.</text>
</comment>